<keyword evidence="2" id="KW-1185">Reference proteome</keyword>
<protein>
    <submittedName>
        <fullName evidence="1">10909_t:CDS:1</fullName>
    </submittedName>
</protein>
<comment type="caution">
    <text evidence="1">The sequence shown here is derived from an EMBL/GenBank/DDBJ whole genome shotgun (WGS) entry which is preliminary data.</text>
</comment>
<name>A0ACA9MJ51_9GLOM</name>
<reference evidence="1" key="1">
    <citation type="submission" date="2021-06" db="EMBL/GenBank/DDBJ databases">
        <authorList>
            <person name="Kallberg Y."/>
            <person name="Tangrot J."/>
            <person name="Rosling A."/>
        </authorList>
    </citation>
    <scope>NUCLEOTIDE SEQUENCE</scope>
    <source>
        <strain evidence="1">CL356</strain>
    </source>
</reference>
<dbReference type="Proteomes" id="UP000789525">
    <property type="component" value="Unassembled WGS sequence"/>
</dbReference>
<proteinExistence type="predicted"/>
<organism evidence="1 2">
    <name type="scientific">Acaulospora colombiana</name>
    <dbReference type="NCBI Taxonomy" id="27376"/>
    <lineage>
        <taxon>Eukaryota</taxon>
        <taxon>Fungi</taxon>
        <taxon>Fungi incertae sedis</taxon>
        <taxon>Mucoromycota</taxon>
        <taxon>Glomeromycotina</taxon>
        <taxon>Glomeromycetes</taxon>
        <taxon>Diversisporales</taxon>
        <taxon>Acaulosporaceae</taxon>
        <taxon>Acaulospora</taxon>
    </lineage>
</organism>
<sequence>MDGFSLEAVLDGKLRRYLRIRTILPSLNAYEHRQDLSVNSQGNAQPSPWTILNATQLFRTPEILFALTATPPPSPSPFDFALLCPSHDTSRDVLNYSIPCIFKTSWTGIIGNLHLQEKGSIRLIPSETVPKLLKSRGAAGKLNMTGALLLPSHYDVLKAGLVILIAHSA</sequence>
<accession>A0ACA9MJ51</accession>
<gene>
    <name evidence="1" type="ORF">ACOLOM_LOCUS6266</name>
</gene>
<dbReference type="EMBL" id="CAJVPT010012728">
    <property type="protein sequence ID" value="CAG8589518.1"/>
    <property type="molecule type" value="Genomic_DNA"/>
</dbReference>
<evidence type="ECO:0000313" key="2">
    <source>
        <dbReference type="Proteomes" id="UP000789525"/>
    </source>
</evidence>
<evidence type="ECO:0000313" key="1">
    <source>
        <dbReference type="EMBL" id="CAG8589518.1"/>
    </source>
</evidence>